<evidence type="ECO:0000256" key="1">
    <source>
        <dbReference type="ARBA" id="ARBA00022737"/>
    </source>
</evidence>
<dbReference type="InterPro" id="IPR009091">
    <property type="entry name" value="RCC1/BLIP-II"/>
</dbReference>
<evidence type="ECO:0000313" key="3">
    <source>
        <dbReference type="EMBL" id="NBD23058.1"/>
    </source>
</evidence>
<evidence type="ECO:0000259" key="2">
    <source>
        <dbReference type="Pfam" id="PF25390"/>
    </source>
</evidence>
<proteinExistence type="predicted"/>
<dbReference type="SUPFAM" id="SSF50985">
    <property type="entry name" value="RCC1/BLIP-II"/>
    <property type="match status" value="2"/>
</dbReference>
<feature type="domain" description="RCC1-like" evidence="2">
    <location>
        <begin position="133"/>
        <end position="403"/>
    </location>
</feature>
<sequence length="511" mass="54656">MIKRSQRSMAMVIIGLLVSLVSVSDIAIAAEKTVQQVEGGAWHTIALQSDGTVWTWGDNSEGQLGDGSKTERDTPVQVEGVTDVVYVAAGTYHSLALRSDGTVWAWGWNVKGQIGNGSTKDRTAPVQTLNVTEAVSIAAGYQHSLALKQDGTVLAWGDNEFGQLGVGDDLTPFTHTPVQVQGLDSAVAISAGSKHSLALKDDGTVWAWGYNGDGQLGDGSTKQRFTPVQVEGLNSVVAIAAGDDHNFALKQDGTVWAWGYNKFGELGVGDNLPGYITPVQVQGLDPAVAISGGLFHSLAVKDDGTVWTWGNNWEGQLGDGSKTERDAPVQVEGLTDVVYVAAGGQHSLAIKSDGTLWSWGLNRGGQLGDGTETGRVAPVQVYLKQTGSFQLSDSKSYEVGGSHYEYLLYYGSILSPGQYLSGSWSPPEGFRGTVTVSMISTKGEDYDLTLETVGENNRSLEKTKEYSDGSEFSKAEVPEGFSAEWSVKGHSDEDYSQEKVFVYVTTQYDDH</sequence>
<dbReference type="InterPro" id="IPR058923">
    <property type="entry name" value="RCC1-like_dom"/>
</dbReference>
<dbReference type="EMBL" id="JAAAMV010000002">
    <property type="protein sequence ID" value="NBD23058.1"/>
    <property type="molecule type" value="Genomic_DNA"/>
</dbReference>
<dbReference type="PRINTS" id="PR00633">
    <property type="entry name" value="RCCNDNSATION"/>
</dbReference>
<dbReference type="Pfam" id="PF25390">
    <property type="entry name" value="WD40_RLD"/>
    <property type="match status" value="1"/>
</dbReference>
<keyword evidence="1" id="KW-0677">Repeat</keyword>
<comment type="caution">
    <text evidence="3">The sequence shown here is derived from an EMBL/GenBank/DDBJ whole genome shotgun (WGS) entry which is preliminary data.</text>
</comment>
<dbReference type="PROSITE" id="PS50012">
    <property type="entry name" value="RCC1_3"/>
    <property type="match status" value="7"/>
</dbReference>
<gene>
    <name evidence="3" type="ORF">GT019_04145</name>
</gene>
<dbReference type="Pfam" id="PF00415">
    <property type="entry name" value="RCC1"/>
    <property type="match status" value="1"/>
</dbReference>
<dbReference type="Gene3D" id="2.130.10.30">
    <property type="entry name" value="Regulator of chromosome condensation 1/beta-lactamase-inhibitor protein II"/>
    <property type="match status" value="3"/>
</dbReference>
<organism evidence="3 4">
    <name type="scientific">Paenibacillus glycinis</name>
    <dbReference type="NCBI Taxonomy" id="2697035"/>
    <lineage>
        <taxon>Bacteria</taxon>
        <taxon>Bacillati</taxon>
        <taxon>Bacillota</taxon>
        <taxon>Bacilli</taxon>
        <taxon>Bacillales</taxon>
        <taxon>Paenibacillaceae</taxon>
        <taxon>Paenibacillus</taxon>
    </lineage>
</organism>
<dbReference type="PANTHER" id="PTHR45622:SF58">
    <property type="entry name" value="REGULATOR OF CHROMOSOME CONDENSATION DOMAIN-CONTAINING PROTEIN"/>
    <property type="match status" value="1"/>
</dbReference>
<reference evidence="3 4" key="1">
    <citation type="submission" date="2020-01" db="EMBL/GenBank/DDBJ databases">
        <title>Paenibacillus soybeanensis sp. nov. isolated from the nodules of soybean (Glycine max(L.) Merr).</title>
        <authorList>
            <person name="Wang H."/>
        </authorList>
    </citation>
    <scope>NUCLEOTIDE SEQUENCE [LARGE SCALE GENOMIC DNA]</scope>
    <source>
        <strain evidence="3 4">T1</strain>
    </source>
</reference>
<name>A0ABW9XKI1_9BACL</name>
<protein>
    <submittedName>
        <fullName evidence="3">RCC1 repeat- and reductase domain-containing protein</fullName>
    </submittedName>
</protein>
<dbReference type="PANTHER" id="PTHR45622">
    <property type="entry name" value="UBIQUITIN-PROTEIN LIGASE E3A-RELATED"/>
    <property type="match status" value="1"/>
</dbReference>
<dbReference type="Proteomes" id="UP000665561">
    <property type="component" value="Unassembled WGS sequence"/>
</dbReference>
<dbReference type="PROSITE" id="PS00626">
    <property type="entry name" value="RCC1_2"/>
    <property type="match status" value="5"/>
</dbReference>
<evidence type="ECO:0000313" key="4">
    <source>
        <dbReference type="Proteomes" id="UP000665561"/>
    </source>
</evidence>
<dbReference type="InterPro" id="IPR000408">
    <property type="entry name" value="Reg_chr_condens"/>
</dbReference>
<dbReference type="RefSeq" id="WP_161741505.1">
    <property type="nucleotide sequence ID" value="NZ_JAAAMV010000002.1"/>
</dbReference>
<dbReference type="InterPro" id="IPR051709">
    <property type="entry name" value="Ub-ligase/GTPase-reg"/>
</dbReference>
<accession>A0ABW9XKI1</accession>
<keyword evidence="4" id="KW-1185">Reference proteome</keyword>